<feature type="compositionally biased region" description="Pro residues" evidence="1">
    <location>
        <begin position="96"/>
        <end position="111"/>
    </location>
</feature>
<accession>A0AAV3Y7V8</accession>
<feature type="region of interest" description="Disordered" evidence="1">
    <location>
        <begin position="58"/>
        <end position="130"/>
    </location>
</feature>
<evidence type="ECO:0000256" key="2">
    <source>
        <dbReference type="SAM" id="SignalP"/>
    </source>
</evidence>
<keyword evidence="4" id="KW-1185">Reference proteome</keyword>
<organism evidence="3 4">
    <name type="scientific">Plakobranchus ocellatus</name>
    <dbReference type="NCBI Taxonomy" id="259542"/>
    <lineage>
        <taxon>Eukaryota</taxon>
        <taxon>Metazoa</taxon>
        <taxon>Spiralia</taxon>
        <taxon>Lophotrochozoa</taxon>
        <taxon>Mollusca</taxon>
        <taxon>Gastropoda</taxon>
        <taxon>Heterobranchia</taxon>
        <taxon>Euthyneura</taxon>
        <taxon>Panpulmonata</taxon>
        <taxon>Sacoglossa</taxon>
        <taxon>Placobranchoidea</taxon>
        <taxon>Plakobranchidae</taxon>
        <taxon>Plakobranchus</taxon>
    </lineage>
</organism>
<name>A0AAV3Y7V8_9GAST</name>
<evidence type="ECO:0000256" key="1">
    <source>
        <dbReference type="SAM" id="MobiDB-lite"/>
    </source>
</evidence>
<proteinExistence type="predicted"/>
<dbReference type="Proteomes" id="UP000735302">
    <property type="component" value="Unassembled WGS sequence"/>
</dbReference>
<gene>
    <name evidence="3" type="ORF">PoB_000509300</name>
</gene>
<comment type="caution">
    <text evidence="3">The sequence shown here is derived from an EMBL/GenBank/DDBJ whole genome shotgun (WGS) entry which is preliminary data.</text>
</comment>
<evidence type="ECO:0000313" key="3">
    <source>
        <dbReference type="EMBL" id="GFN78587.1"/>
    </source>
</evidence>
<sequence length="130" mass="14323">MAMLMRMMIMVMTQVAMVIGDSDDEDGCLEQASTPLKPAPQTPCQEVGMHSLHLPIQRKHTQHHHPPVFNIMTKTYPSPPTNDSPLPTHDPRPPTHDPPPPTTDPPPPTNQLPPSSANCEEMYLPPPSSI</sequence>
<feature type="chain" id="PRO_5043921074" evidence="2">
    <location>
        <begin position="21"/>
        <end position="130"/>
    </location>
</feature>
<dbReference type="AlphaFoldDB" id="A0AAV3Y7V8"/>
<dbReference type="EMBL" id="BLXT01000592">
    <property type="protein sequence ID" value="GFN78587.1"/>
    <property type="molecule type" value="Genomic_DNA"/>
</dbReference>
<keyword evidence="2" id="KW-0732">Signal</keyword>
<protein>
    <submittedName>
        <fullName evidence="3">Uncharacterized protein</fullName>
    </submittedName>
</protein>
<reference evidence="3 4" key="1">
    <citation type="journal article" date="2021" name="Elife">
        <title>Chloroplast acquisition without the gene transfer in kleptoplastic sea slugs, Plakobranchus ocellatus.</title>
        <authorList>
            <person name="Maeda T."/>
            <person name="Takahashi S."/>
            <person name="Yoshida T."/>
            <person name="Shimamura S."/>
            <person name="Takaki Y."/>
            <person name="Nagai Y."/>
            <person name="Toyoda A."/>
            <person name="Suzuki Y."/>
            <person name="Arimoto A."/>
            <person name="Ishii H."/>
            <person name="Satoh N."/>
            <person name="Nishiyama T."/>
            <person name="Hasebe M."/>
            <person name="Maruyama T."/>
            <person name="Minagawa J."/>
            <person name="Obokata J."/>
            <person name="Shigenobu S."/>
        </authorList>
    </citation>
    <scope>NUCLEOTIDE SEQUENCE [LARGE SCALE GENOMIC DNA]</scope>
</reference>
<feature type="signal peptide" evidence="2">
    <location>
        <begin position="1"/>
        <end position="20"/>
    </location>
</feature>
<evidence type="ECO:0000313" key="4">
    <source>
        <dbReference type="Proteomes" id="UP000735302"/>
    </source>
</evidence>